<evidence type="ECO:0000313" key="4">
    <source>
        <dbReference type="Proteomes" id="UP001596074"/>
    </source>
</evidence>
<keyword evidence="2" id="KW-0732">Signal</keyword>
<dbReference type="InterPro" id="IPR005297">
    <property type="entry name" value="Lipoprotein_repeat"/>
</dbReference>
<feature type="region of interest" description="Disordered" evidence="1">
    <location>
        <begin position="184"/>
        <end position="209"/>
    </location>
</feature>
<proteinExistence type="predicted"/>
<organism evidence="3 4">
    <name type="scientific">Actinomadura rugatobispora</name>
    <dbReference type="NCBI Taxonomy" id="1994"/>
    <lineage>
        <taxon>Bacteria</taxon>
        <taxon>Bacillati</taxon>
        <taxon>Actinomycetota</taxon>
        <taxon>Actinomycetes</taxon>
        <taxon>Streptosporangiales</taxon>
        <taxon>Thermomonosporaceae</taxon>
        <taxon>Actinomadura</taxon>
    </lineage>
</organism>
<dbReference type="Pfam" id="PF03640">
    <property type="entry name" value="Lipoprotein_15"/>
    <property type="match status" value="2"/>
</dbReference>
<dbReference type="Proteomes" id="UP001596074">
    <property type="component" value="Unassembled WGS sequence"/>
</dbReference>
<name>A0ABW0ZZI2_9ACTN</name>
<feature type="region of interest" description="Disordered" evidence="1">
    <location>
        <begin position="40"/>
        <end position="63"/>
    </location>
</feature>
<gene>
    <name evidence="3" type="ORF">ACFPZN_19520</name>
</gene>
<evidence type="ECO:0000256" key="1">
    <source>
        <dbReference type="SAM" id="MobiDB-lite"/>
    </source>
</evidence>
<dbReference type="PANTHER" id="PTHR39335">
    <property type="entry name" value="BLL4220 PROTEIN"/>
    <property type="match status" value="1"/>
</dbReference>
<dbReference type="PANTHER" id="PTHR39335:SF1">
    <property type="entry name" value="BLL4220 PROTEIN"/>
    <property type="match status" value="1"/>
</dbReference>
<keyword evidence="4" id="KW-1185">Reference proteome</keyword>
<feature type="chain" id="PRO_5046871882" description="Lipoprotein" evidence="2">
    <location>
        <begin position="28"/>
        <end position="209"/>
    </location>
</feature>
<protein>
    <recommendedName>
        <fullName evidence="5">Lipoprotein</fullName>
    </recommendedName>
</protein>
<sequence>MTLRRRAAPASLAAVAGATLTACSAYGSVPLSALENGDGYGKPAKGAPPSAAPGDGVPGDGSPVAVTRLHVNSAGPLGNVVVDSAGRTLYRYDRDRARPSLSACGAACARMWPPVRWTPTLRASGGVNQAAVGRVRRPDGTLQVTLAGWPLYRSARDTAPGDAAGQGMGGAWFAARPNGAKAGFDAGIPVPPGYGPGSGGQGSGASPGS</sequence>
<dbReference type="EMBL" id="JBHSON010000025">
    <property type="protein sequence ID" value="MFC5747822.1"/>
    <property type="molecule type" value="Genomic_DNA"/>
</dbReference>
<evidence type="ECO:0000313" key="3">
    <source>
        <dbReference type="EMBL" id="MFC5747822.1"/>
    </source>
</evidence>
<comment type="caution">
    <text evidence="3">The sequence shown here is derived from an EMBL/GenBank/DDBJ whole genome shotgun (WGS) entry which is preliminary data.</text>
</comment>
<accession>A0ABW0ZZI2</accession>
<evidence type="ECO:0000256" key="2">
    <source>
        <dbReference type="SAM" id="SignalP"/>
    </source>
</evidence>
<evidence type="ECO:0008006" key="5">
    <source>
        <dbReference type="Google" id="ProtNLM"/>
    </source>
</evidence>
<feature type="compositionally biased region" description="Low complexity" evidence="1">
    <location>
        <begin position="41"/>
        <end position="63"/>
    </location>
</feature>
<feature type="signal peptide" evidence="2">
    <location>
        <begin position="1"/>
        <end position="27"/>
    </location>
</feature>
<feature type="compositionally biased region" description="Gly residues" evidence="1">
    <location>
        <begin position="195"/>
        <end position="209"/>
    </location>
</feature>
<reference evidence="4" key="1">
    <citation type="journal article" date="2019" name="Int. J. Syst. Evol. Microbiol.">
        <title>The Global Catalogue of Microorganisms (GCM) 10K type strain sequencing project: providing services to taxonomists for standard genome sequencing and annotation.</title>
        <authorList>
            <consortium name="The Broad Institute Genomics Platform"/>
            <consortium name="The Broad Institute Genome Sequencing Center for Infectious Disease"/>
            <person name="Wu L."/>
            <person name="Ma J."/>
        </authorList>
    </citation>
    <scope>NUCLEOTIDE SEQUENCE [LARGE SCALE GENOMIC DNA]</scope>
    <source>
        <strain evidence="4">KCTC 42087</strain>
    </source>
</reference>
<dbReference type="RefSeq" id="WP_378283439.1">
    <property type="nucleotide sequence ID" value="NZ_JBHSON010000025.1"/>
</dbReference>
<dbReference type="PROSITE" id="PS51257">
    <property type="entry name" value="PROKAR_LIPOPROTEIN"/>
    <property type="match status" value="1"/>
</dbReference>